<reference evidence="3 4" key="1">
    <citation type="submission" date="2023-03" db="EMBL/GenBank/DDBJ databases">
        <title>Roseibium porphyridii sp. nov. and Roseibium rhodosorbium sp. nov. isolated from marine algae, Porphyridium cruentum and Rhodosorus marinus, respectively.</title>
        <authorList>
            <person name="Lee M.W."/>
            <person name="Choi B.J."/>
            <person name="Lee J.K."/>
            <person name="Choi D.G."/>
            <person name="Baek J.H."/>
            <person name="Bayburt H."/>
            <person name="Kim J.M."/>
            <person name="Han D.M."/>
            <person name="Kim K.H."/>
            <person name="Jeon C.O."/>
        </authorList>
    </citation>
    <scope>NUCLEOTIDE SEQUENCE [LARGE SCALE GENOMIC DNA]</scope>
    <source>
        <strain evidence="3 4">KMA01</strain>
    </source>
</reference>
<feature type="domain" description="Activator of Hsp90 ATPase homologue 1/2-like C-terminal" evidence="2">
    <location>
        <begin position="14"/>
        <end position="133"/>
    </location>
</feature>
<dbReference type="CDD" id="cd07814">
    <property type="entry name" value="SRPBCC_CalC_Aha1-like"/>
    <property type="match status" value="1"/>
</dbReference>
<evidence type="ECO:0000259" key="2">
    <source>
        <dbReference type="Pfam" id="PF08327"/>
    </source>
</evidence>
<organism evidence="3 4">
    <name type="scientific">Roseibium porphyridii</name>
    <dbReference type="NCBI Taxonomy" id="2866279"/>
    <lineage>
        <taxon>Bacteria</taxon>
        <taxon>Pseudomonadati</taxon>
        <taxon>Pseudomonadota</taxon>
        <taxon>Alphaproteobacteria</taxon>
        <taxon>Hyphomicrobiales</taxon>
        <taxon>Stappiaceae</taxon>
        <taxon>Roseibium</taxon>
    </lineage>
</organism>
<dbReference type="Gene3D" id="3.30.530.20">
    <property type="match status" value="1"/>
</dbReference>
<dbReference type="Proteomes" id="UP001209803">
    <property type="component" value="Chromosome"/>
</dbReference>
<evidence type="ECO:0000313" key="4">
    <source>
        <dbReference type="Proteomes" id="UP001209803"/>
    </source>
</evidence>
<dbReference type="RefSeq" id="WP_265684339.1">
    <property type="nucleotide sequence ID" value="NZ_CP120863.1"/>
</dbReference>
<accession>A0ABY8F935</accession>
<dbReference type="SUPFAM" id="SSF55961">
    <property type="entry name" value="Bet v1-like"/>
    <property type="match status" value="1"/>
</dbReference>
<comment type="similarity">
    <text evidence="1">Belongs to the AHA1 family.</text>
</comment>
<protein>
    <submittedName>
        <fullName evidence="3">SRPBCC domain-containing protein</fullName>
    </submittedName>
</protein>
<dbReference type="InterPro" id="IPR013538">
    <property type="entry name" value="ASHA1/2-like_C"/>
</dbReference>
<evidence type="ECO:0000256" key="1">
    <source>
        <dbReference type="ARBA" id="ARBA00006817"/>
    </source>
</evidence>
<sequence length="138" mass="15720">MSVVQIDLAKECQAPAEHLWDILVSPRLWWGAGVVLDPVSGGRFYEPWKDVAGEHHTHGRVLEIKAPNFLLLKWWDEDWSFETEVSFQISALKAGSHIRLVHSGWQAAPEAEQRDLIAAHRQGWSYHLENLVTFAGKN</sequence>
<proteinExistence type="inferred from homology"/>
<dbReference type="InterPro" id="IPR023393">
    <property type="entry name" value="START-like_dom_sf"/>
</dbReference>
<gene>
    <name evidence="3" type="ORF">K1718_10325</name>
</gene>
<dbReference type="Pfam" id="PF08327">
    <property type="entry name" value="AHSA1"/>
    <property type="match status" value="1"/>
</dbReference>
<evidence type="ECO:0000313" key="3">
    <source>
        <dbReference type="EMBL" id="WFE91731.1"/>
    </source>
</evidence>
<keyword evidence="4" id="KW-1185">Reference proteome</keyword>
<name>A0ABY8F935_9HYPH</name>
<dbReference type="EMBL" id="CP120863">
    <property type="protein sequence ID" value="WFE91731.1"/>
    <property type="molecule type" value="Genomic_DNA"/>
</dbReference>